<dbReference type="SUPFAM" id="SSF56672">
    <property type="entry name" value="DNA/RNA polymerases"/>
    <property type="match status" value="1"/>
</dbReference>
<keyword evidence="1" id="KW-0472">Membrane</keyword>
<proteinExistence type="predicted"/>
<feature type="non-terminal residue" evidence="2">
    <location>
        <position position="1"/>
    </location>
</feature>
<evidence type="ECO:0000256" key="1">
    <source>
        <dbReference type="SAM" id="Phobius"/>
    </source>
</evidence>
<keyword evidence="1" id="KW-1133">Transmembrane helix</keyword>
<evidence type="ECO:0008006" key="4">
    <source>
        <dbReference type="Google" id="ProtNLM"/>
    </source>
</evidence>
<gene>
    <name evidence="2" type="ORF">K469DRAFT_548655</name>
</gene>
<reference evidence="2" key="1">
    <citation type="journal article" date="2020" name="Stud. Mycol.">
        <title>101 Dothideomycetes genomes: a test case for predicting lifestyles and emergence of pathogens.</title>
        <authorList>
            <person name="Haridas S."/>
            <person name="Albert R."/>
            <person name="Binder M."/>
            <person name="Bloem J."/>
            <person name="Labutti K."/>
            <person name="Salamov A."/>
            <person name="Andreopoulos B."/>
            <person name="Baker S."/>
            <person name="Barry K."/>
            <person name="Bills G."/>
            <person name="Bluhm B."/>
            <person name="Cannon C."/>
            <person name="Castanera R."/>
            <person name="Culley D."/>
            <person name="Daum C."/>
            <person name="Ezra D."/>
            <person name="Gonzalez J."/>
            <person name="Henrissat B."/>
            <person name="Kuo A."/>
            <person name="Liang C."/>
            <person name="Lipzen A."/>
            <person name="Lutzoni F."/>
            <person name="Magnuson J."/>
            <person name="Mondo S."/>
            <person name="Nolan M."/>
            <person name="Ohm R."/>
            <person name="Pangilinan J."/>
            <person name="Park H.-J."/>
            <person name="Ramirez L."/>
            <person name="Alfaro M."/>
            <person name="Sun H."/>
            <person name="Tritt A."/>
            <person name="Yoshinaga Y."/>
            <person name="Zwiers L.-H."/>
            <person name="Turgeon B."/>
            <person name="Goodwin S."/>
            <person name="Spatafora J."/>
            <person name="Crous P."/>
            <person name="Grigoriev I."/>
        </authorList>
    </citation>
    <scope>NUCLEOTIDE SEQUENCE</scope>
    <source>
        <strain evidence="2">CBS 207.26</strain>
    </source>
</reference>
<dbReference type="EMBL" id="ML994612">
    <property type="protein sequence ID" value="KAF2194137.1"/>
    <property type="molecule type" value="Genomic_DNA"/>
</dbReference>
<dbReference type="Proteomes" id="UP000800200">
    <property type="component" value="Unassembled WGS sequence"/>
</dbReference>
<protein>
    <recommendedName>
        <fullName evidence="4">Reverse transcriptase domain-containing protein</fullName>
    </recommendedName>
</protein>
<evidence type="ECO:0000313" key="2">
    <source>
        <dbReference type="EMBL" id="KAF2194137.1"/>
    </source>
</evidence>
<accession>A0A6A6EPM0</accession>
<sequence length="54" mass="6789">INHVLREYLDVFIIIYFNNILVYINRTLEKYIKYTKKKCMFHRTKVKFLKYLIS</sequence>
<feature type="transmembrane region" description="Helical" evidence="1">
    <location>
        <begin position="12"/>
        <end position="28"/>
    </location>
</feature>
<dbReference type="InterPro" id="IPR043502">
    <property type="entry name" value="DNA/RNA_pol_sf"/>
</dbReference>
<dbReference type="AlphaFoldDB" id="A0A6A6EPM0"/>
<organism evidence="2 3">
    <name type="scientific">Zopfia rhizophila CBS 207.26</name>
    <dbReference type="NCBI Taxonomy" id="1314779"/>
    <lineage>
        <taxon>Eukaryota</taxon>
        <taxon>Fungi</taxon>
        <taxon>Dikarya</taxon>
        <taxon>Ascomycota</taxon>
        <taxon>Pezizomycotina</taxon>
        <taxon>Dothideomycetes</taxon>
        <taxon>Dothideomycetes incertae sedis</taxon>
        <taxon>Zopfiaceae</taxon>
        <taxon>Zopfia</taxon>
    </lineage>
</organism>
<evidence type="ECO:0000313" key="3">
    <source>
        <dbReference type="Proteomes" id="UP000800200"/>
    </source>
</evidence>
<keyword evidence="1" id="KW-0812">Transmembrane</keyword>
<keyword evidence="3" id="KW-1185">Reference proteome</keyword>
<name>A0A6A6EPM0_9PEZI</name>